<dbReference type="InterPro" id="IPR037124">
    <property type="entry name" value="Chaperonin_GroES_sf"/>
</dbReference>
<keyword evidence="7" id="KW-1185">Reference proteome</keyword>
<dbReference type="Pfam" id="PF00166">
    <property type="entry name" value="Cpn10"/>
    <property type="match status" value="1"/>
</dbReference>
<dbReference type="InterPro" id="IPR018369">
    <property type="entry name" value="Chaprnonin_Cpn10_CS"/>
</dbReference>
<evidence type="ECO:0000256" key="2">
    <source>
        <dbReference type="ARBA" id="ARBA00018842"/>
    </source>
</evidence>
<comment type="caution">
    <text evidence="6">The sequence shown here is derived from an EMBL/GenBank/DDBJ whole genome shotgun (WGS) entry which is preliminary data.</text>
</comment>
<accession>A0AAV8WRA8</accession>
<evidence type="ECO:0000256" key="5">
    <source>
        <dbReference type="ARBA" id="ARBA00031971"/>
    </source>
</evidence>
<organism evidence="6 7">
    <name type="scientific">Rhamnusium bicolor</name>
    <dbReference type="NCBI Taxonomy" id="1586634"/>
    <lineage>
        <taxon>Eukaryota</taxon>
        <taxon>Metazoa</taxon>
        <taxon>Ecdysozoa</taxon>
        <taxon>Arthropoda</taxon>
        <taxon>Hexapoda</taxon>
        <taxon>Insecta</taxon>
        <taxon>Pterygota</taxon>
        <taxon>Neoptera</taxon>
        <taxon>Endopterygota</taxon>
        <taxon>Coleoptera</taxon>
        <taxon>Polyphaga</taxon>
        <taxon>Cucujiformia</taxon>
        <taxon>Chrysomeloidea</taxon>
        <taxon>Cerambycidae</taxon>
        <taxon>Lepturinae</taxon>
        <taxon>Rhagiini</taxon>
        <taxon>Rhamnusium</taxon>
    </lineage>
</organism>
<name>A0AAV8WRA8_9CUCU</name>
<dbReference type="AlphaFoldDB" id="A0AAV8WRA8"/>
<dbReference type="Gene3D" id="2.30.33.40">
    <property type="entry name" value="GroES chaperonin"/>
    <property type="match status" value="1"/>
</dbReference>
<evidence type="ECO:0000313" key="7">
    <source>
        <dbReference type="Proteomes" id="UP001162156"/>
    </source>
</evidence>
<dbReference type="SUPFAM" id="SSF50129">
    <property type="entry name" value="GroES-like"/>
    <property type="match status" value="1"/>
</dbReference>
<keyword evidence="3" id="KW-0143">Chaperone</keyword>
<evidence type="ECO:0000256" key="4">
    <source>
        <dbReference type="ARBA" id="ARBA00029976"/>
    </source>
</evidence>
<dbReference type="Proteomes" id="UP001162156">
    <property type="component" value="Unassembled WGS sequence"/>
</dbReference>
<dbReference type="GO" id="GO:0005524">
    <property type="term" value="F:ATP binding"/>
    <property type="evidence" value="ECO:0007669"/>
    <property type="project" value="InterPro"/>
</dbReference>
<dbReference type="CDD" id="cd00320">
    <property type="entry name" value="cpn10"/>
    <property type="match status" value="1"/>
</dbReference>
<dbReference type="InterPro" id="IPR011032">
    <property type="entry name" value="GroES-like_sf"/>
</dbReference>
<evidence type="ECO:0000313" key="6">
    <source>
        <dbReference type="EMBL" id="KAJ8929305.1"/>
    </source>
</evidence>
<proteinExistence type="inferred from homology"/>
<sequence length="51" mass="5527">MSATAAKRLIPLFDRILIKKFEAVTKTKGGIVIPEKSTEQSPARNCCCCGT</sequence>
<protein>
    <recommendedName>
        <fullName evidence="2">10 kDa heat shock protein, mitochondrial</fullName>
    </recommendedName>
    <alternativeName>
        <fullName evidence="4">10 kDa chaperonin</fullName>
    </alternativeName>
    <alternativeName>
        <fullName evidence="5">Chaperonin 10</fullName>
    </alternativeName>
</protein>
<evidence type="ECO:0000256" key="1">
    <source>
        <dbReference type="ARBA" id="ARBA00006975"/>
    </source>
</evidence>
<dbReference type="EMBL" id="JANEYF010005077">
    <property type="protein sequence ID" value="KAJ8929305.1"/>
    <property type="molecule type" value="Genomic_DNA"/>
</dbReference>
<gene>
    <name evidence="6" type="ORF">NQ314_018013</name>
</gene>
<comment type="similarity">
    <text evidence="1">Belongs to the GroES chaperonin family.</text>
</comment>
<reference evidence="6" key="1">
    <citation type="journal article" date="2023" name="Insect Mol. Biol.">
        <title>Genome sequencing provides insights into the evolution of gene families encoding plant cell wall-degrading enzymes in longhorned beetles.</title>
        <authorList>
            <person name="Shin N.R."/>
            <person name="Okamura Y."/>
            <person name="Kirsch R."/>
            <person name="Pauchet Y."/>
        </authorList>
    </citation>
    <scope>NUCLEOTIDE SEQUENCE</scope>
    <source>
        <strain evidence="6">RBIC_L_NR</strain>
    </source>
</reference>
<dbReference type="GO" id="GO:0044183">
    <property type="term" value="F:protein folding chaperone"/>
    <property type="evidence" value="ECO:0007669"/>
    <property type="project" value="InterPro"/>
</dbReference>
<evidence type="ECO:0000256" key="3">
    <source>
        <dbReference type="ARBA" id="ARBA00023186"/>
    </source>
</evidence>
<dbReference type="InterPro" id="IPR020818">
    <property type="entry name" value="Chaperonin_GroES"/>
</dbReference>
<dbReference type="PROSITE" id="PS00681">
    <property type="entry name" value="CHAPERONINS_CPN10"/>
    <property type="match status" value="1"/>
</dbReference>